<organism evidence="10 11">
    <name type="scientific">Fervidobacterium gondwanense DSM 13020</name>
    <dbReference type="NCBI Taxonomy" id="1121883"/>
    <lineage>
        <taxon>Bacteria</taxon>
        <taxon>Thermotogati</taxon>
        <taxon>Thermotogota</taxon>
        <taxon>Thermotogae</taxon>
        <taxon>Thermotogales</taxon>
        <taxon>Fervidobacteriaceae</taxon>
        <taxon>Fervidobacterium</taxon>
    </lineage>
</organism>
<evidence type="ECO:0000313" key="11">
    <source>
        <dbReference type="Proteomes" id="UP000184207"/>
    </source>
</evidence>
<feature type="transmembrane region" description="Helical" evidence="9">
    <location>
        <begin position="158"/>
        <end position="179"/>
    </location>
</feature>
<comment type="similarity">
    <text evidence="3 9">Belongs to the CobD/CbiB family.</text>
</comment>
<evidence type="ECO:0000256" key="3">
    <source>
        <dbReference type="ARBA" id="ARBA00006263"/>
    </source>
</evidence>
<keyword evidence="6 9" id="KW-0812">Transmembrane</keyword>
<dbReference type="Pfam" id="PF03186">
    <property type="entry name" value="CobD_Cbib"/>
    <property type="match status" value="1"/>
</dbReference>
<evidence type="ECO:0000256" key="2">
    <source>
        <dbReference type="ARBA" id="ARBA00004953"/>
    </source>
</evidence>
<dbReference type="PANTHER" id="PTHR34308">
    <property type="entry name" value="COBALAMIN BIOSYNTHESIS PROTEIN CBIB"/>
    <property type="match status" value="1"/>
</dbReference>
<evidence type="ECO:0000256" key="1">
    <source>
        <dbReference type="ARBA" id="ARBA00004651"/>
    </source>
</evidence>
<proteinExistence type="inferred from homology"/>
<dbReference type="GO" id="GO:0009236">
    <property type="term" value="P:cobalamin biosynthetic process"/>
    <property type="evidence" value="ECO:0007669"/>
    <property type="project" value="UniProtKB-UniRule"/>
</dbReference>
<feature type="transmembrane region" description="Helical" evidence="9">
    <location>
        <begin position="58"/>
        <end position="80"/>
    </location>
</feature>
<dbReference type="RefSeq" id="WP_072760661.1">
    <property type="nucleotide sequence ID" value="NZ_FRDJ01000012.1"/>
</dbReference>
<dbReference type="NCBIfam" id="TIGR00380">
    <property type="entry name" value="cobal_cbiB"/>
    <property type="match status" value="1"/>
</dbReference>
<dbReference type="InterPro" id="IPR004485">
    <property type="entry name" value="Cobalamin_biosynth_CobD/CbiB"/>
</dbReference>
<evidence type="ECO:0000256" key="8">
    <source>
        <dbReference type="ARBA" id="ARBA00023136"/>
    </source>
</evidence>
<name>A0A1M7TAR3_FERGO</name>
<reference evidence="11" key="1">
    <citation type="submission" date="2016-12" db="EMBL/GenBank/DDBJ databases">
        <authorList>
            <person name="Varghese N."/>
            <person name="Submissions S."/>
        </authorList>
    </citation>
    <scope>NUCLEOTIDE SEQUENCE [LARGE SCALE GENOMIC DNA]</scope>
    <source>
        <strain evidence="11">DSM 13020</strain>
    </source>
</reference>
<dbReference type="PANTHER" id="PTHR34308:SF1">
    <property type="entry name" value="COBALAMIN BIOSYNTHESIS PROTEIN CBIB"/>
    <property type="match status" value="1"/>
</dbReference>
<comment type="subcellular location">
    <subcellularLocation>
        <location evidence="1 9">Cell membrane</location>
        <topology evidence="1 9">Multi-pass membrane protein</topology>
    </subcellularLocation>
</comment>
<keyword evidence="5 9" id="KW-0169">Cobalamin biosynthesis</keyword>
<comment type="pathway">
    <text evidence="2 9">Cofactor biosynthesis; adenosylcobalamin biosynthesis.</text>
</comment>
<sequence length="308" mass="35439">MFLWDNTIDNVISLTIAVTFDIIFGEYPTAIHPVVYFGFLSKFFDKHTQRCSSASERFVLGMVSEIFEISFWLSIIFFVLGLRSNYYLIYIVLCSYLTKSTFAIKSLYTHVERCNVEDEKILRQNVSMIVSRDTRNLSKQHLYSAALESLAENFNDSVVAPIFYFLLFGLPGAVVYRIINTYDALFGYRNQTYEWFGKLPARLDDVANYIPARLSALIISLFNFRNALKYIKLYGRLKINGTYPMSAFAGVLSVGFEKIGMYRFEGKLPEKSDLKRGLKLYKNICSLWLFIVFLSYAVRILLNAGGVI</sequence>
<feature type="transmembrane region" description="Helical" evidence="9">
    <location>
        <begin position="280"/>
        <end position="302"/>
    </location>
</feature>
<comment type="function">
    <text evidence="9">Converts cobyric acid to cobinamide by the addition of aminopropanol on the F carboxylic group.</text>
</comment>
<protein>
    <recommendedName>
        <fullName evidence="9">Cobalamin biosynthesis protein CobD</fullName>
    </recommendedName>
</protein>
<feature type="transmembrane region" description="Helical" evidence="9">
    <location>
        <begin position="12"/>
        <end position="37"/>
    </location>
</feature>
<dbReference type="GO" id="GO:0048472">
    <property type="term" value="F:threonine-phosphate decarboxylase activity"/>
    <property type="evidence" value="ECO:0007669"/>
    <property type="project" value="InterPro"/>
</dbReference>
<dbReference type="AlphaFoldDB" id="A0A1M7TAR3"/>
<keyword evidence="4 9" id="KW-1003">Cell membrane</keyword>
<dbReference type="UniPathway" id="UPA00148"/>
<evidence type="ECO:0000256" key="7">
    <source>
        <dbReference type="ARBA" id="ARBA00022989"/>
    </source>
</evidence>
<evidence type="ECO:0000256" key="5">
    <source>
        <dbReference type="ARBA" id="ARBA00022573"/>
    </source>
</evidence>
<gene>
    <name evidence="9" type="primary">cobD</name>
    <name evidence="10" type="ORF">SAMN02745226_01785</name>
</gene>
<dbReference type="HAMAP" id="MF_00024">
    <property type="entry name" value="CobD_CbiB"/>
    <property type="match status" value="1"/>
</dbReference>
<dbReference type="EMBL" id="FRDJ01000012">
    <property type="protein sequence ID" value="SHN67800.1"/>
    <property type="molecule type" value="Genomic_DNA"/>
</dbReference>
<evidence type="ECO:0000256" key="6">
    <source>
        <dbReference type="ARBA" id="ARBA00022692"/>
    </source>
</evidence>
<evidence type="ECO:0000256" key="4">
    <source>
        <dbReference type="ARBA" id="ARBA00022475"/>
    </source>
</evidence>
<keyword evidence="7 9" id="KW-1133">Transmembrane helix</keyword>
<keyword evidence="8 9" id="KW-0472">Membrane</keyword>
<evidence type="ECO:0000256" key="9">
    <source>
        <dbReference type="HAMAP-Rule" id="MF_00024"/>
    </source>
</evidence>
<dbReference type="GO" id="GO:0005886">
    <property type="term" value="C:plasma membrane"/>
    <property type="evidence" value="ECO:0007669"/>
    <property type="project" value="UniProtKB-SubCell"/>
</dbReference>
<keyword evidence="11" id="KW-1185">Reference proteome</keyword>
<dbReference type="OrthoDB" id="9811967at2"/>
<dbReference type="STRING" id="1121883.SAMN02745226_01785"/>
<dbReference type="GO" id="GO:0015420">
    <property type="term" value="F:ABC-type vitamin B12 transporter activity"/>
    <property type="evidence" value="ECO:0007669"/>
    <property type="project" value="UniProtKB-UniRule"/>
</dbReference>
<accession>A0A1M7TAR3</accession>
<comment type="caution">
    <text evidence="9">Lacks conserved residue(s) required for the propagation of feature annotation.</text>
</comment>
<evidence type="ECO:0000313" key="10">
    <source>
        <dbReference type="EMBL" id="SHN67800.1"/>
    </source>
</evidence>
<dbReference type="Proteomes" id="UP000184207">
    <property type="component" value="Unassembled WGS sequence"/>
</dbReference>